<reference evidence="2 3" key="1">
    <citation type="submission" date="2023-08" db="EMBL/GenBank/DDBJ databases">
        <title>Implementing the SeqCode for naming new Mesorhizobium species isolated from Vachellia karroo root nodules.</title>
        <authorList>
            <person name="Van Lill M."/>
        </authorList>
    </citation>
    <scope>NUCLEOTIDE SEQUENCE [LARGE SCALE GENOMIC DNA]</scope>
    <source>
        <strain evidence="2 3">VK4B</strain>
    </source>
</reference>
<keyword evidence="1" id="KW-0812">Transmembrane</keyword>
<proteinExistence type="predicted"/>
<keyword evidence="1" id="KW-0472">Membrane</keyword>
<evidence type="ECO:0000313" key="3">
    <source>
        <dbReference type="Proteomes" id="UP001276564"/>
    </source>
</evidence>
<sequence length="393" mass="42132">MPSLTVVISCILLAAAALLAFLVWQARERRRMRRRADPSRDYAVRSTWQATGGKLNFSSYVYMDVDGDGVYGLADRPMAGIMVRLYDERGGFIAAARTNPAGFANFPMSSRRRRARIRAAGTYRFSVSVPPGWRPSSANENQSIRLREAPGSVAGLVGEDLPKPVGLAPGRFLDGRIPAAIEATLSVMDKGQVLESRTLAPGAGFRFALAGEADAIVVTGGGLDRQLALSAYPTDLGLLTPTAIAPGAALTTIGFDDITTRGLRKVPSGHAGLSWRNINAMASDNTKNSEGYVNGNVSGDYIAYTSSGHPAEFGRQQPFGLHSMMLTAAWLASEGETALVESWLGDALIASDEITLSALTPCHYAPMLKAVTRVRLSTKHHWQLVVDDLVLVL</sequence>
<gene>
    <name evidence="2" type="ORF">RFM23_29410</name>
</gene>
<dbReference type="SUPFAM" id="SSF117074">
    <property type="entry name" value="Hypothetical protein PA1324"/>
    <property type="match status" value="1"/>
</dbReference>
<name>A0ABU5AWM9_9HYPH</name>
<protein>
    <recommendedName>
        <fullName evidence="4">SD-repeat containing protein B domain-containing protein</fullName>
    </recommendedName>
</protein>
<organism evidence="2 3">
    <name type="scientific">Mesorhizobium abyssinicae</name>
    <dbReference type="NCBI Taxonomy" id="1209958"/>
    <lineage>
        <taxon>Bacteria</taxon>
        <taxon>Pseudomonadati</taxon>
        <taxon>Pseudomonadota</taxon>
        <taxon>Alphaproteobacteria</taxon>
        <taxon>Hyphomicrobiales</taxon>
        <taxon>Phyllobacteriaceae</taxon>
        <taxon>Mesorhizobium</taxon>
    </lineage>
</organism>
<evidence type="ECO:0008006" key="4">
    <source>
        <dbReference type="Google" id="ProtNLM"/>
    </source>
</evidence>
<comment type="caution">
    <text evidence="2">The sequence shown here is derived from an EMBL/GenBank/DDBJ whole genome shotgun (WGS) entry which is preliminary data.</text>
</comment>
<evidence type="ECO:0000256" key="1">
    <source>
        <dbReference type="SAM" id="Phobius"/>
    </source>
</evidence>
<dbReference type="Gene3D" id="2.60.40.10">
    <property type="entry name" value="Immunoglobulins"/>
    <property type="match status" value="1"/>
</dbReference>
<dbReference type="Proteomes" id="UP001276564">
    <property type="component" value="Unassembled WGS sequence"/>
</dbReference>
<dbReference type="InterPro" id="IPR013783">
    <property type="entry name" value="Ig-like_fold"/>
</dbReference>
<feature type="transmembrane region" description="Helical" evidence="1">
    <location>
        <begin position="6"/>
        <end position="24"/>
    </location>
</feature>
<accession>A0ABU5AWM9</accession>
<dbReference type="EMBL" id="JAVIIP010000027">
    <property type="protein sequence ID" value="MDX8541734.1"/>
    <property type="molecule type" value="Genomic_DNA"/>
</dbReference>
<dbReference type="RefSeq" id="WP_292173632.1">
    <property type="nucleotide sequence ID" value="NZ_JAVIIP010000027.1"/>
</dbReference>
<keyword evidence="1" id="KW-1133">Transmembrane helix</keyword>
<keyword evidence="3" id="KW-1185">Reference proteome</keyword>
<evidence type="ECO:0000313" key="2">
    <source>
        <dbReference type="EMBL" id="MDX8541734.1"/>
    </source>
</evidence>